<dbReference type="OrthoDB" id="840832at2"/>
<comment type="caution">
    <text evidence="2">The sequence shown here is derived from an EMBL/GenBank/DDBJ whole genome shotgun (WGS) entry which is preliminary data.</text>
</comment>
<accession>A0A3P1BM19</accession>
<sequence>MCKFLLAFFILILGISTSKADDIMKFSVLLDSLSIRTEKVFILIDKVIINDISDSDSWLIENYRKVIEENYDTTYYRWRFPQNKFYICNRPVQITNCNFQNAITSFFPKIIFQNSIEINNSFNNNSALIFSNSLFYGDVKFSNIKNMLLYKCNFFNDVFIELPEKSGINIVNSLFKPKFSKQDDWESLFLSFLSLRGQDVDFVQIVKSKFIKGNHQGLIDFENFSVKDFYFNDNYVEAKILIQRTFFWNTLSISKCQFKSNVIMNSFKLPSDNLFFPFDQIEDLLSISRESGEAIVLKDTIAKITNIELYNGYFIDKMLESLKKLNLSFKNSGDKISADNTFLLSKKIELQQSKLHLKEKISLENSINFSLNYFISWYSDFGTNLTKAFINSILIIISFSLIYTLDFFIESQKKPFKVNRKYISLRNSLNLLIKKLNKNAVTILGKFGISFKKRYYYRKKKMLFLLYFSYTIEVFFIIMHSILLSVNAFFTLGYGELSVMGSFKYVKYIYVIEGLIGWFLLSFFVVSLLAQTIG</sequence>
<keyword evidence="1" id="KW-0812">Transmembrane</keyword>
<keyword evidence="1" id="KW-0472">Membrane</keyword>
<feature type="transmembrane region" description="Helical" evidence="1">
    <location>
        <begin position="388"/>
        <end position="409"/>
    </location>
</feature>
<name>A0A3P1BM19_9BACT</name>
<evidence type="ECO:0000256" key="1">
    <source>
        <dbReference type="SAM" id="Phobius"/>
    </source>
</evidence>
<keyword evidence="1" id="KW-1133">Transmembrane helix</keyword>
<reference evidence="2 3" key="1">
    <citation type="submission" date="2018-11" db="EMBL/GenBank/DDBJ databases">
        <authorList>
            <person name="Zhou Z."/>
            <person name="Wang G."/>
        </authorList>
    </citation>
    <scope>NUCLEOTIDE SEQUENCE [LARGE SCALE GENOMIC DNA]</scope>
    <source>
        <strain evidence="2 3">KCTC52004</strain>
    </source>
</reference>
<organism evidence="2 3">
    <name type="scientific">Larkinella rosea</name>
    <dbReference type="NCBI Taxonomy" id="2025312"/>
    <lineage>
        <taxon>Bacteria</taxon>
        <taxon>Pseudomonadati</taxon>
        <taxon>Bacteroidota</taxon>
        <taxon>Cytophagia</taxon>
        <taxon>Cytophagales</taxon>
        <taxon>Spirosomataceae</taxon>
        <taxon>Larkinella</taxon>
    </lineage>
</organism>
<gene>
    <name evidence="2" type="ORF">EHT25_16320</name>
</gene>
<proteinExistence type="predicted"/>
<evidence type="ECO:0000313" key="3">
    <source>
        <dbReference type="Proteomes" id="UP000271925"/>
    </source>
</evidence>
<feature type="transmembrane region" description="Helical" evidence="1">
    <location>
        <begin position="508"/>
        <end position="530"/>
    </location>
</feature>
<keyword evidence="3" id="KW-1185">Reference proteome</keyword>
<dbReference type="RefSeq" id="WP_124876219.1">
    <property type="nucleotide sequence ID" value="NZ_RQJO01000009.1"/>
</dbReference>
<dbReference type="AlphaFoldDB" id="A0A3P1BM19"/>
<dbReference type="EMBL" id="RQJO01000009">
    <property type="protein sequence ID" value="RRB02055.1"/>
    <property type="molecule type" value="Genomic_DNA"/>
</dbReference>
<evidence type="ECO:0000313" key="2">
    <source>
        <dbReference type="EMBL" id="RRB02055.1"/>
    </source>
</evidence>
<dbReference type="Proteomes" id="UP000271925">
    <property type="component" value="Unassembled WGS sequence"/>
</dbReference>
<protein>
    <submittedName>
        <fullName evidence="2">Uncharacterized protein</fullName>
    </submittedName>
</protein>
<feature type="transmembrane region" description="Helical" evidence="1">
    <location>
        <begin position="462"/>
        <end position="488"/>
    </location>
</feature>